<dbReference type="EMBL" id="ML996687">
    <property type="protein sequence ID" value="KAF2405652.1"/>
    <property type="molecule type" value="Genomic_DNA"/>
</dbReference>
<reference evidence="7" key="1">
    <citation type="journal article" date="2020" name="Stud. Mycol.">
        <title>101 Dothideomycetes genomes: a test case for predicting lifestyles and emergence of pathogens.</title>
        <authorList>
            <person name="Haridas S."/>
            <person name="Albert R."/>
            <person name="Binder M."/>
            <person name="Bloem J."/>
            <person name="Labutti K."/>
            <person name="Salamov A."/>
            <person name="Andreopoulos B."/>
            <person name="Baker S."/>
            <person name="Barry K."/>
            <person name="Bills G."/>
            <person name="Bluhm B."/>
            <person name="Cannon C."/>
            <person name="Castanera R."/>
            <person name="Culley D."/>
            <person name="Daum C."/>
            <person name="Ezra D."/>
            <person name="Gonzalez J."/>
            <person name="Henrissat B."/>
            <person name="Kuo A."/>
            <person name="Liang C."/>
            <person name="Lipzen A."/>
            <person name="Lutzoni F."/>
            <person name="Magnuson J."/>
            <person name="Mondo S."/>
            <person name="Nolan M."/>
            <person name="Ohm R."/>
            <person name="Pangilinan J."/>
            <person name="Park H.-J."/>
            <person name="Ramirez L."/>
            <person name="Alfaro M."/>
            <person name="Sun H."/>
            <person name="Tritt A."/>
            <person name="Yoshinaga Y."/>
            <person name="Zwiers L.-H."/>
            <person name="Turgeon B."/>
            <person name="Goodwin S."/>
            <person name="Spatafora J."/>
            <person name="Crous P."/>
            <person name="Grigoriev I."/>
        </authorList>
    </citation>
    <scope>NUCLEOTIDE SEQUENCE</scope>
    <source>
        <strain evidence="7">CBS 262.69</strain>
    </source>
</reference>
<keyword evidence="8" id="KW-1185">Reference proteome</keyword>
<dbReference type="InterPro" id="IPR034704">
    <property type="entry name" value="Ribosomal_bL28/bL31-like_sf"/>
</dbReference>
<keyword evidence="3" id="KW-0687">Ribonucleoprotein</keyword>
<proteinExistence type="inferred from homology"/>
<dbReference type="GO" id="GO:0003735">
    <property type="term" value="F:structural constituent of ribosome"/>
    <property type="evidence" value="ECO:0007669"/>
    <property type="project" value="InterPro"/>
</dbReference>
<dbReference type="Gene3D" id="2.30.170.40">
    <property type="entry name" value="Ribosomal protein L28/L24"/>
    <property type="match status" value="1"/>
</dbReference>
<dbReference type="GO" id="GO:0005762">
    <property type="term" value="C:mitochondrial large ribosomal subunit"/>
    <property type="evidence" value="ECO:0007669"/>
    <property type="project" value="TreeGrafter"/>
</dbReference>
<gene>
    <name evidence="7" type="ORF">EJ06DRAFT_468498</name>
</gene>
<dbReference type="PANTHER" id="PTHR13528">
    <property type="entry name" value="39S RIBOSOMAL PROTEIN L28, MITOCHONDRIAL"/>
    <property type="match status" value="1"/>
</dbReference>
<evidence type="ECO:0000256" key="6">
    <source>
        <dbReference type="SAM" id="MobiDB-lite"/>
    </source>
</evidence>
<dbReference type="InterPro" id="IPR037147">
    <property type="entry name" value="Ribosomal_bL28_sf"/>
</dbReference>
<dbReference type="PANTHER" id="PTHR13528:SF2">
    <property type="entry name" value="LARGE RIBOSOMAL SUBUNIT PROTEIN BL28M"/>
    <property type="match status" value="1"/>
</dbReference>
<dbReference type="InterPro" id="IPR026569">
    <property type="entry name" value="Ribosomal_bL28"/>
</dbReference>
<feature type="compositionally biased region" description="Low complexity" evidence="6">
    <location>
        <begin position="36"/>
        <end position="61"/>
    </location>
</feature>
<comment type="similarity">
    <text evidence="1">Belongs to the bacterial ribosomal protein bL28 family.</text>
</comment>
<comment type="function">
    <text evidence="5">Component of the mitochondrial ribosome (mitoribosome), a dedicated translation machinery responsible for the synthesis of mitochondrial genome-encoded proteins, including at least some of the essential transmembrane subunits of the mitochondrial respiratory chain. The mitoribosomes are attached to the mitochondrial inner membrane and translation products are cotranslationally integrated into the membrane.</text>
</comment>
<organism evidence="7 8">
    <name type="scientific">Trichodelitschia bisporula</name>
    <dbReference type="NCBI Taxonomy" id="703511"/>
    <lineage>
        <taxon>Eukaryota</taxon>
        <taxon>Fungi</taxon>
        <taxon>Dikarya</taxon>
        <taxon>Ascomycota</taxon>
        <taxon>Pezizomycotina</taxon>
        <taxon>Dothideomycetes</taxon>
        <taxon>Dothideomycetes incertae sedis</taxon>
        <taxon>Phaeotrichales</taxon>
        <taxon>Phaeotrichaceae</taxon>
        <taxon>Trichodelitschia</taxon>
    </lineage>
</organism>
<accession>A0A6G1IBJ9</accession>
<dbReference type="Proteomes" id="UP000799640">
    <property type="component" value="Unassembled WGS sequence"/>
</dbReference>
<name>A0A6G1IBJ9_9PEZI</name>
<dbReference type="OrthoDB" id="361870at2759"/>
<evidence type="ECO:0000256" key="5">
    <source>
        <dbReference type="ARBA" id="ARBA00037226"/>
    </source>
</evidence>
<evidence type="ECO:0000313" key="8">
    <source>
        <dbReference type="Proteomes" id="UP000799640"/>
    </source>
</evidence>
<evidence type="ECO:0000256" key="3">
    <source>
        <dbReference type="ARBA" id="ARBA00023274"/>
    </source>
</evidence>
<evidence type="ECO:0000256" key="4">
    <source>
        <dbReference type="ARBA" id="ARBA00035269"/>
    </source>
</evidence>
<evidence type="ECO:0000256" key="1">
    <source>
        <dbReference type="ARBA" id="ARBA00008760"/>
    </source>
</evidence>
<dbReference type="Pfam" id="PF00830">
    <property type="entry name" value="Ribosomal_L28"/>
    <property type="match status" value="1"/>
</dbReference>
<dbReference type="SUPFAM" id="SSF143800">
    <property type="entry name" value="L28p-like"/>
    <property type="match status" value="1"/>
</dbReference>
<evidence type="ECO:0000256" key="2">
    <source>
        <dbReference type="ARBA" id="ARBA00022980"/>
    </source>
</evidence>
<dbReference type="FunFam" id="2.30.170.40:FF:000003">
    <property type="entry name" value="54S ribosomal protein L24"/>
    <property type="match status" value="1"/>
</dbReference>
<evidence type="ECO:0000313" key="7">
    <source>
        <dbReference type="EMBL" id="KAF2405652.1"/>
    </source>
</evidence>
<feature type="region of interest" description="Disordered" evidence="6">
    <location>
        <begin position="21"/>
        <end position="76"/>
    </location>
</feature>
<protein>
    <recommendedName>
        <fullName evidence="4">Large ribosomal subunit protein bL28m</fullName>
    </recommendedName>
</protein>
<dbReference type="AlphaFoldDB" id="A0A6G1IBJ9"/>
<keyword evidence="2" id="KW-0689">Ribosomal protein</keyword>
<sequence>MASKRPLALLRSLHALHISPPARTFSTSTPLFAAEAPAKPAAQQPAAQQPAVQKPQPVKKPQSIKKPRFAPLFPRRSPPVPAYPLGPALWHKKTNNGLYGGVTLRSGNNVSKETETKTRRKWRPNVQRKCLFSAALDRMVRVKVTTRALRTIDKCGGLDQYLLGNTRARIVEMGVKGWKLRWRIMQTESVKGMFMAERRELGLPARGLFVGRDGKWVSPEVLRRQIEEFDRKLEEEELEIGEGMESSKGPVEKVAS</sequence>